<gene>
    <name evidence="1" type="ORF">LSINAPIS_LOCUS12397</name>
</gene>
<protein>
    <submittedName>
        <fullName evidence="1">Uncharacterized protein</fullName>
    </submittedName>
</protein>
<sequence length="24" mass="2675">MALATRQGHQPHVAVDLHLLRPDV</sequence>
<keyword evidence="2" id="KW-1185">Reference proteome</keyword>
<accession>A0A5E4QVB8</accession>
<dbReference type="AlphaFoldDB" id="A0A5E4QVB8"/>
<evidence type="ECO:0000313" key="2">
    <source>
        <dbReference type="Proteomes" id="UP000324832"/>
    </source>
</evidence>
<reference evidence="1 2" key="1">
    <citation type="submission" date="2017-07" db="EMBL/GenBank/DDBJ databases">
        <authorList>
            <person name="Talla V."/>
            <person name="Backstrom N."/>
        </authorList>
    </citation>
    <scope>NUCLEOTIDE SEQUENCE [LARGE SCALE GENOMIC DNA]</scope>
</reference>
<name>A0A5E4QVB8_9NEOP</name>
<dbReference type="EMBL" id="FZQP02005789">
    <property type="protein sequence ID" value="VVD02121.1"/>
    <property type="molecule type" value="Genomic_DNA"/>
</dbReference>
<proteinExistence type="predicted"/>
<organism evidence="1 2">
    <name type="scientific">Leptidea sinapis</name>
    <dbReference type="NCBI Taxonomy" id="189913"/>
    <lineage>
        <taxon>Eukaryota</taxon>
        <taxon>Metazoa</taxon>
        <taxon>Ecdysozoa</taxon>
        <taxon>Arthropoda</taxon>
        <taxon>Hexapoda</taxon>
        <taxon>Insecta</taxon>
        <taxon>Pterygota</taxon>
        <taxon>Neoptera</taxon>
        <taxon>Endopterygota</taxon>
        <taxon>Lepidoptera</taxon>
        <taxon>Glossata</taxon>
        <taxon>Ditrysia</taxon>
        <taxon>Papilionoidea</taxon>
        <taxon>Pieridae</taxon>
        <taxon>Dismorphiinae</taxon>
        <taxon>Leptidea</taxon>
    </lineage>
</organism>
<evidence type="ECO:0000313" key="1">
    <source>
        <dbReference type="EMBL" id="VVD02121.1"/>
    </source>
</evidence>
<dbReference type="Proteomes" id="UP000324832">
    <property type="component" value="Unassembled WGS sequence"/>
</dbReference>